<keyword evidence="2" id="KW-1185">Reference proteome</keyword>
<evidence type="ECO:0000313" key="2">
    <source>
        <dbReference type="Proteomes" id="UP000285517"/>
    </source>
</evidence>
<protein>
    <submittedName>
        <fullName evidence="1">Uncharacterized protein</fullName>
    </submittedName>
</protein>
<organism evidence="1 2">
    <name type="scientific">Aequorivita ciconiae</name>
    <dbReference type="NCBI Taxonomy" id="2494375"/>
    <lineage>
        <taxon>Bacteria</taxon>
        <taxon>Pseudomonadati</taxon>
        <taxon>Bacteroidota</taxon>
        <taxon>Flavobacteriia</taxon>
        <taxon>Flavobacteriales</taxon>
        <taxon>Flavobacteriaceae</taxon>
        <taxon>Aequorivita</taxon>
    </lineage>
</organism>
<evidence type="ECO:0000313" key="1">
    <source>
        <dbReference type="EMBL" id="QAA81385.1"/>
    </source>
</evidence>
<reference evidence="1 2" key="1">
    <citation type="submission" date="2019-01" db="EMBL/GenBank/DDBJ databases">
        <title>Complete genome sequencing of Aequorivita sp. H23M31.</title>
        <authorList>
            <person name="Bae J.-W."/>
        </authorList>
    </citation>
    <scope>NUCLEOTIDE SEQUENCE [LARGE SCALE GENOMIC DNA]</scope>
    <source>
        <strain evidence="1 2">H23M31</strain>
    </source>
</reference>
<name>A0A410G2D2_9FLAO</name>
<dbReference type="RefSeq" id="WP_128249773.1">
    <property type="nucleotide sequence ID" value="NZ_CP034951.1"/>
</dbReference>
<proteinExistence type="predicted"/>
<dbReference type="KEGG" id="aev:EI546_06425"/>
<dbReference type="EMBL" id="CP034951">
    <property type="protein sequence ID" value="QAA81385.1"/>
    <property type="molecule type" value="Genomic_DNA"/>
</dbReference>
<accession>A0A410G2D2</accession>
<gene>
    <name evidence="1" type="ORF">EI546_06425</name>
</gene>
<dbReference type="AlphaFoldDB" id="A0A410G2D2"/>
<dbReference type="Proteomes" id="UP000285517">
    <property type="component" value="Chromosome"/>
</dbReference>
<sequence length="86" mass="9187">MSHLTLPKGGKLGVVSLNRENGFLDLYSASALGGIEKYVENLGFGNVQMLAHPVAVHVQPHLLAVNVDEAAVYCFAFYFGGHSLQG</sequence>